<dbReference type="AlphaFoldDB" id="A0A068NY41"/>
<protein>
    <submittedName>
        <fullName evidence="2">CHU large protein</fullName>
    </submittedName>
</protein>
<evidence type="ECO:0000313" key="3">
    <source>
        <dbReference type="Proteomes" id="UP000027982"/>
    </source>
</evidence>
<dbReference type="OrthoDB" id="9765926at2"/>
<gene>
    <name evidence="2" type="ORF">OP10G_3251</name>
</gene>
<accession>A0A068NY41</accession>
<organism evidence="2 3">
    <name type="scientific">Fimbriimonas ginsengisoli Gsoil 348</name>
    <dbReference type="NCBI Taxonomy" id="661478"/>
    <lineage>
        <taxon>Bacteria</taxon>
        <taxon>Bacillati</taxon>
        <taxon>Armatimonadota</taxon>
        <taxon>Fimbriimonadia</taxon>
        <taxon>Fimbriimonadales</taxon>
        <taxon>Fimbriimonadaceae</taxon>
        <taxon>Fimbriimonas</taxon>
    </lineage>
</organism>
<sequence length="620" mass="66356">MTLLLLSATLAMAFNPPPGVGSPTLQDKSQQATAQEKERARKEGITPAEMSPWLASTRNRAPQSGFDLRTPLLTPQQLSALGSPTSPVCANGGFELGTFANWHMYQGSFAGVGALTLAATTPPAPTATTQLSSRHTILPVTSWSPNGSFTPKTSYTAATAPPGWNGPYDPIVSLAGASSGNGQDLPLPFPGGQAHTLRLGNPMNGSGAEAAVMTFTVPPTMTDFTFQYGMVLEDPGHDADHQPRLIYQLYDMTAGNMVDSFQRVASQTDPFFKTGMVPGGHIVWRRVSCQRIPIASRVGHQLVAIFVNTDCGFGGHFGYSYIDSLCDQSLGKPILNLPEKICVDKDLQADGSQSVGVITYSWTVTQCDQNGNNEVPSTSVIVNGTGPITGLFDVTRETVDHRRPLVCGHYYKVKLKVETECAQIDAVSKIVYVDCCAPAEECCRDIRIGRDNSLRPTARAGTYALNLQLTGLPGGVRSIDFDIASSSQANTGTSCPPGGPVFGYVSNAAAISGLNFGGPTYPANPYSHCVDWLSPGTTAASSPVLPVTLTFPTAPRSCVNFLRFCVKISVKTEGCRSCEIYQWFYYRRTANAAGRETIDPIRADQWPSGIRDREEGGDSR</sequence>
<feature type="compositionally biased region" description="Polar residues" evidence="1">
    <location>
        <begin position="23"/>
        <end position="34"/>
    </location>
</feature>
<name>A0A068NY41_FIMGI</name>
<dbReference type="STRING" id="661478.OP10G_3251"/>
<reference evidence="2 3" key="1">
    <citation type="journal article" date="2014" name="PLoS ONE">
        <title>The first complete genome sequence of the class fimbriimonadia in the phylum armatimonadetes.</title>
        <authorList>
            <person name="Hu Z.Y."/>
            <person name="Wang Y.Z."/>
            <person name="Im W.T."/>
            <person name="Wang S.Y."/>
            <person name="Zhao G.P."/>
            <person name="Zheng H.J."/>
            <person name="Quan Z.X."/>
        </authorList>
    </citation>
    <scope>NUCLEOTIDE SEQUENCE [LARGE SCALE GENOMIC DNA]</scope>
    <source>
        <strain evidence="2">Gsoil 348</strain>
    </source>
</reference>
<feature type="region of interest" description="Disordered" evidence="1">
    <location>
        <begin position="16"/>
        <end position="69"/>
    </location>
</feature>
<dbReference type="EMBL" id="CP007139">
    <property type="protein sequence ID" value="AIE86619.1"/>
    <property type="molecule type" value="Genomic_DNA"/>
</dbReference>
<evidence type="ECO:0000313" key="2">
    <source>
        <dbReference type="EMBL" id="AIE86619.1"/>
    </source>
</evidence>
<keyword evidence="3" id="KW-1185">Reference proteome</keyword>
<evidence type="ECO:0000256" key="1">
    <source>
        <dbReference type="SAM" id="MobiDB-lite"/>
    </source>
</evidence>
<feature type="compositionally biased region" description="Basic and acidic residues" evidence="1">
    <location>
        <begin position="35"/>
        <end position="44"/>
    </location>
</feature>
<proteinExistence type="predicted"/>
<dbReference type="RefSeq" id="WP_025229432.1">
    <property type="nucleotide sequence ID" value="NZ_CP007139.1"/>
</dbReference>
<dbReference type="KEGG" id="fgi:OP10G_3251"/>
<dbReference type="HOGENOM" id="CLU_440589_0_0_0"/>
<dbReference type="eggNOG" id="COG3291">
    <property type="taxonomic scope" value="Bacteria"/>
</dbReference>
<dbReference type="Proteomes" id="UP000027982">
    <property type="component" value="Chromosome"/>
</dbReference>